<sequence length="164" mass="17860">TGGVGLDRLDCFWVSDPGSTTKRSLSDDSPLSRVQNIWQNKESVIIPLQTANREMGSIHNVNVSGCIGQNMSNNALGYAESGGPEEKDSKKVYMSDEQWDKKCNNDDEDDEAHGRPCSAGTRKNVKISMAIMALVEWRALVEGLGLVVSSGYVSLELVTLPARN</sequence>
<reference evidence="1" key="1">
    <citation type="submission" date="2021-06" db="EMBL/GenBank/DDBJ databases">
        <authorList>
            <person name="Kallberg Y."/>
            <person name="Tangrot J."/>
            <person name="Rosling A."/>
        </authorList>
    </citation>
    <scope>NUCLEOTIDE SEQUENCE</scope>
    <source>
        <strain evidence="1">CL356</strain>
    </source>
</reference>
<comment type="caution">
    <text evidence="1">The sequence shown here is derived from an EMBL/GenBank/DDBJ whole genome shotgun (WGS) entry which is preliminary data.</text>
</comment>
<evidence type="ECO:0000313" key="1">
    <source>
        <dbReference type="EMBL" id="CAG8768862.1"/>
    </source>
</evidence>
<keyword evidence="2" id="KW-1185">Reference proteome</keyword>
<feature type="non-terminal residue" evidence="1">
    <location>
        <position position="164"/>
    </location>
</feature>
<organism evidence="1 2">
    <name type="scientific">Acaulospora colombiana</name>
    <dbReference type="NCBI Taxonomy" id="27376"/>
    <lineage>
        <taxon>Eukaryota</taxon>
        <taxon>Fungi</taxon>
        <taxon>Fungi incertae sedis</taxon>
        <taxon>Mucoromycota</taxon>
        <taxon>Glomeromycotina</taxon>
        <taxon>Glomeromycetes</taxon>
        <taxon>Diversisporales</taxon>
        <taxon>Acaulosporaceae</taxon>
        <taxon>Acaulospora</taxon>
    </lineage>
</organism>
<accession>A0ACA9QY58</accession>
<dbReference type="EMBL" id="CAJVPT010063585">
    <property type="protein sequence ID" value="CAG8768862.1"/>
    <property type="molecule type" value="Genomic_DNA"/>
</dbReference>
<evidence type="ECO:0000313" key="2">
    <source>
        <dbReference type="Proteomes" id="UP000789525"/>
    </source>
</evidence>
<name>A0ACA9QY58_9GLOM</name>
<gene>
    <name evidence="1" type="ORF">ACOLOM_LOCUS13638</name>
</gene>
<dbReference type="Proteomes" id="UP000789525">
    <property type="component" value="Unassembled WGS sequence"/>
</dbReference>
<protein>
    <submittedName>
        <fullName evidence="1">7452_t:CDS:1</fullName>
    </submittedName>
</protein>
<proteinExistence type="predicted"/>
<feature type="non-terminal residue" evidence="1">
    <location>
        <position position="1"/>
    </location>
</feature>